<accession>A0A6J5P6M0</accession>
<proteinExistence type="predicted"/>
<protein>
    <submittedName>
        <fullName evidence="4">Intramolecular chaperone auto-processing domain containing protein</fullName>
    </submittedName>
</protein>
<name>A0A6J5P6M0_9CAUD</name>
<evidence type="ECO:0000313" key="4">
    <source>
        <dbReference type="EMBL" id="CAB4166817.1"/>
    </source>
</evidence>
<dbReference type="Pfam" id="PF13884">
    <property type="entry name" value="Peptidase_S74"/>
    <property type="match status" value="1"/>
</dbReference>
<evidence type="ECO:0000256" key="1">
    <source>
        <dbReference type="ARBA" id="ARBA00004328"/>
    </source>
</evidence>
<reference evidence="4" key="1">
    <citation type="submission" date="2020-04" db="EMBL/GenBank/DDBJ databases">
        <authorList>
            <person name="Chiriac C."/>
            <person name="Salcher M."/>
            <person name="Ghai R."/>
            <person name="Kavagutti S V."/>
        </authorList>
    </citation>
    <scope>NUCLEOTIDE SEQUENCE</scope>
</reference>
<dbReference type="PROSITE" id="PS51688">
    <property type="entry name" value="ICA"/>
    <property type="match status" value="1"/>
</dbReference>
<keyword evidence="2" id="KW-1227">Viral tail protein</keyword>
<keyword evidence="2" id="KW-0946">Virion</keyword>
<dbReference type="EMBL" id="LR796795">
    <property type="protein sequence ID" value="CAB4166817.1"/>
    <property type="molecule type" value="Genomic_DNA"/>
</dbReference>
<evidence type="ECO:0000256" key="2">
    <source>
        <dbReference type="ARBA" id="ARBA00022732"/>
    </source>
</evidence>
<dbReference type="GO" id="GO:0098015">
    <property type="term" value="C:virus tail"/>
    <property type="evidence" value="ECO:0007669"/>
    <property type="project" value="UniProtKB-KW"/>
</dbReference>
<gene>
    <name evidence="4" type="ORF">UFOVP844_57</name>
</gene>
<dbReference type="InterPro" id="IPR030392">
    <property type="entry name" value="S74_ICA"/>
</dbReference>
<evidence type="ECO:0000259" key="3">
    <source>
        <dbReference type="PROSITE" id="PS51688"/>
    </source>
</evidence>
<organism evidence="4">
    <name type="scientific">uncultured Caudovirales phage</name>
    <dbReference type="NCBI Taxonomy" id="2100421"/>
    <lineage>
        <taxon>Viruses</taxon>
        <taxon>Duplodnaviria</taxon>
        <taxon>Heunggongvirae</taxon>
        <taxon>Uroviricota</taxon>
        <taxon>Caudoviricetes</taxon>
        <taxon>Peduoviridae</taxon>
        <taxon>Maltschvirus</taxon>
        <taxon>Maltschvirus maltsch</taxon>
    </lineage>
</organism>
<comment type="subcellular location">
    <subcellularLocation>
        <location evidence="1">Virion</location>
    </subcellularLocation>
</comment>
<feature type="domain" description="Peptidase S74" evidence="3">
    <location>
        <begin position="152"/>
        <end position="239"/>
    </location>
</feature>
<sequence length="239" mass="25567">MTPEQSQFLNSLITGLGPEAQKAFGPLLQGFSEENFQKGVVDPTMKTYNQQVLPGIEQRFTDANAGTSSALNQALVSSSEDLANVLGSQRINYQQMANQTSLGALSQILGLLGQRSFEPIVQGPQSGWFNDVVKGAGQAAAGYASGAGMAASSREIKKNIRNFDKGLELLQGLAVKQYDYTIPVTGTPTDRIGLIAEEIPSEIQSDLDGIKAVDLYGLVSILVNCVQQLDKRLSEIEVA</sequence>